<dbReference type="AlphaFoldDB" id="A0A6C0BV25"/>
<organism evidence="9">
    <name type="scientific">viral metagenome</name>
    <dbReference type="NCBI Taxonomy" id="1070528"/>
    <lineage>
        <taxon>unclassified sequences</taxon>
        <taxon>metagenomes</taxon>
        <taxon>organismal metagenomes</taxon>
    </lineage>
</organism>
<evidence type="ECO:0000256" key="2">
    <source>
        <dbReference type="ARBA" id="ARBA00012512"/>
    </source>
</evidence>
<evidence type="ECO:0000313" key="9">
    <source>
        <dbReference type="EMBL" id="QHS95268.1"/>
    </source>
</evidence>
<evidence type="ECO:0000256" key="6">
    <source>
        <dbReference type="ARBA" id="ARBA00023157"/>
    </source>
</evidence>
<keyword evidence="7" id="KW-0812">Transmembrane</keyword>
<dbReference type="Gene3D" id="1.20.120.310">
    <property type="entry name" value="ERV/ALR sulfhydryl oxidase domain"/>
    <property type="match status" value="1"/>
</dbReference>
<evidence type="ECO:0000256" key="4">
    <source>
        <dbReference type="ARBA" id="ARBA00022827"/>
    </source>
</evidence>
<dbReference type="InterPro" id="IPR039799">
    <property type="entry name" value="ALR/ERV"/>
</dbReference>
<dbReference type="InterPro" id="IPR036774">
    <property type="entry name" value="ERV/ALR_sulphydryl_oxid_sf"/>
</dbReference>
<dbReference type="InterPro" id="IPR017905">
    <property type="entry name" value="ERV/ALR_sulphydryl_oxidase"/>
</dbReference>
<evidence type="ECO:0000259" key="8">
    <source>
        <dbReference type="PROSITE" id="PS51324"/>
    </source>
</evidence>
<evidence type="ECO:0000256" key="5">
    <source>
        <dbReference type="ARBA" id="ARBA00023002"/>
    </source>
</evidence>
<evidence type="ECO:0000256" key="3">
    <source>
        <dbReference type="ARBA" id="ARBA00022630"/>
    </source>
</evidence>
<name>A0A6C0BV25_9ZZZZ</name>
<keyword evidence="5" id="KW-0560">Oxidoreductase</keyword>
<protein>
    <recommendedName>
        <fullName evidence="2">thiol oxidase</fullName>
        <ecNumber evidence="2">1.8.3.2</ecNumber>
    </recommendedName>
</protein>
<sequence length="137" mass="16348">MEVQSVSPNEWGPPAWKFIHYISLVYPNNPTELDKKNYTDFFNSLQYVLPCPKCSENYKKHLKIHPLENSLENSDSLFKWTVDIHNEVNKINNKPLYTYDEAYNEYLNKQINIRNNFIICGILLLILLLFVYFKFHV</sequence>
<dbReference type="GO" id="GO:0016971">
    <property type="term" value="F:flavin-dependent sulfhydryl oxidase activity"/>
    <property type="evidence" value="ECO:0007669"/>
    <property type="project" value="InterPro"/>
</dbReference>
<reference evidence="9" key="1">
    <citation type="journal article" date="2020" name="Nature">
        <title>Giant virus diversity and host interactions through global metagenomics.</title>
        <authorList>
            <person name="Schulz F."/>
            <person name="Roux S."/>
            <person name="Paez-Espino D."/>
            <person name="Jungbluth S."/>
            <person name="Walsh D.A."/>
            <person name="Denef V.J."/>
            <person name="McMahon K.D."/>
            <person name="Konstantinidis K.T."/>
            <person name="Eloe-Fadrosh E.A."/>
            <person name="Kyrpides N.C."/>
            <person name="Woyke T."/>
        </authorList>
    </citation>
    <scope>NUCLEOTIDE SEQUENCE</scope>
    <source>
        <strain evidence="9">GVMAG-M-3300018428-35</strain>
    </source>
</reference>
<comment type="cofactor">
    <cofactor evidence="1">
        <name>FAD</name>
        <dbReference type="ChEBI" id="CHEBI:57692"/>
    </cofactor>
</comment>
<proteinExistence type="predicted"/>
<feature type="domain" description="ERV/ALR sulfhydryl oxidase" evidence="8">
    <location>
        <begin position="4"/>
        <end position="106"/>
    </location>
</feature>
<dbReference type="EC" id="1.8.3.2" evidence="2"/>
<dbReference type="SUPFAM" id="SSF69000">
    <property type="entry name" value="FAD-dependent thiol oxidase"/>
    <property type="match status" value="1"/>
</dbReference>
<keyword evidence="6" id="KW-1015">Disulfide bond</keyword>
<keyword evidence="7" id="KW-1133">Transmembrane helix</keyword>
<accession>A0A6C0BV25</accession>
<keyword evidence="4" id="KW-0274">FAD</keyword>
<feature type="transmembrane region" description="Helical" evidence="7">
    <location>
        <begin position="117"/>
        <end position="135"/>
    </location>
</feature>
<keyword evidence="3" id="KW-0285">Flavoprotein</keyword>
<evidence type="ECO:0000256" key="7">
    <source>
        <dbReference type="SAM" id="Phobius"/>
    </source>
</evidence>
<dbReference type="PANTHER" id="PTHR12645:SF0">
    <property type="entry name" value="FAD-LINKED SULFHYDRYL OXIDASE ALR"/>
    <property type="match status" value="1"/>
</dbReference>
<dbReference type="PANTHER" id="PTHR12645">
    <property type="entry name" value="ALR/ERV"/>
    <property type="match status" value="1"/>
</dbReference>
<keyword evidence="7" id="KW-0472">Membrane</keyword>
<dbReference type="GO" id="GO:0050660">
    <property type="term" value="F:flavin adenine dinucleotide binding"/>
    <property type="evidence" value="ECO:0007669"/>
    <property type="project" value="TreeGrafter"/>
</dbReference>
<dbReference type="GO" id="GO:0005739">
    <property type="term" value="C:mitochondrion"/>
    <property type="evidence" value="ECO:0007669"/>
    <property type="project" value="TreeGrafter"/>
</dbReference>
<evidence type="ECO:0000256" key="1">
    <source>
        <dbReference type="ARBA" id="ARBA00001974"/>
    </source>
</evidence>
<dbReference type="Pfam" id="PF04777">
    <property type="entry name" value="Evr1_Alr"/>
    <property type="match status" value="1"/>
</dbReference>
<dbReference type="PROSITE" id="PS51324">
    <property type="entry name" value="ERV_ALR"/>
    <property type="match status" value="1"/>
</dbReference>
<dbReference type="EMBL" id="MN739246">
    <property type="protein sequence ID" value="QHS95268.1"/>
    <property type="molecule type" value="Genomic_DNA"/>
</dbReference>